<dbReference type="EMBL" id="JACHGH010000010">
    <property type="protein sequence ID" value="MBB6454538.1"/>
    <property type="molecule type" value="Genomic_DNA"/>
</dbReference>
<dbReference type="PANTHER" id="PTHR22572">
    <property type="entry name" value="SUGAR-1-PHOSPHATE GUANYL TRANSFERASE"/>
    <property type="match status" value="1"/>
</dbReference>
<keyword evidence="4" id="KW-1185">Reference proteome</keyword>
<dbReference type="InterPro" id="IPR046342">
    <property type="entry name" value="CBS_dom_sf"/>
</dbReference>
<gene>
    <name evidence="3" type="ORF">HNQ94_003027</name>
</gene>
<name>A0A841Q809_9BACI</name>
<dbReference type="InterPro" id="IPR000644">
    <property type="entry name" value="CBS_dom"/>
</dbReference>
<dbReference type="InterPro" id="IPR005835">
    <property type="entry name" value="NTP_transferase_dom"/>
</dbReference>
<dbReference type="Gene3D" id="3.90.550.10">
    <property type="entry name" value="Spore Coat Polysaccharide Biosynthesis Protein SpsA, Chain A"/>
    <property type="match status" value="1"/>
</dbReference>
<protein>
    <submittedName>
        <fullName evidence="3">dTDP-glucose pyrophosphorylase</fullName>
    </submittedName>
</protein>
<comment type="caution">
    <text evidence="3">The sequence shown here is derived from an EMBL/GenBank/DDBJ whole genome shotgun (WGS) entry which is preliminary data.</text>
</comment>
<evidence type="ECO:0000313" key="3">
    <source>
        <dbReference type="EMBL" id="MBB6454538.1"/>
    </source>
</evidence>
<proteinExistence type="predicted"/>
<dbReference type="Pfam" id="PF00571">
    <property type="entry name" value="CBS"/>
    <property type="match status" value="1"/>
</dbReference>
<sequence length="352" mass="40332">MFDVKQITINENMSVIEAIKKMDVTSKKILIVANEENKLMGVITDGDVRRWILKNGNLRNEVSYIMNTSPIVVNVGDEESALDIMKDKFIDAIPVVDRQNNVVNVVFWNKEVNGAFKMYGDIDIPVVIMAGGKGTRLYPYTKVLPKPLFPIGDTPIVERIINRFVDFGAKNFYMTINYKKNMIRSYFADIEKEYDIEFIEEEKPLGTGGSLSLLRGELITPFFISNCDILIDANYSDIYNFHQKNENKITMITSLKNFKIPYGIVDLDDSGIIKETQEKPEYTHLINTGMYIVEPDLLDYIPENQFFHITELIDLCIAKGYKVGTYPVSEDSWLDMGQFDEMDNMIKKLGVK</sequence>
<accession>A0A841Q809</accession>
<evidence type="ECO:0000256" key="1">
    <source>
        <dbReference type="PROSITE-ProRule" id="PRU00703"/>
    </source>
</evidence>
<dbReference type="PROSITE" id="PS51371">
    <property type="entry name" value="CBS"/>
    <property type="match status" value="1"/>
</dbReference>
<organism evidence="3 4">
    <name type="scientific">Salirhabdus euzebyi</name>
    <dbReference type="NCBI Taxonomy" id="394506"/>
    <lineage>
        <taxon>Bacteria</taxon>
        <taxon>Bacillati</taxon>
        <taxon>Bacillota</taxon>
        <taxon>Bacilli</taxon>
        <taxon>Bacillales</taxon>
        <taxon>Bacillaceae</taxon>
        <taxon>Salirhabdus</taxon>
    </lineage>
</organism>
<evidence type="ECO:0000313" key="4">
    <source>
        <dbReference type="Proteomes" id="UP000581688"/>
    </source>
</evidence>
<keyword evidence="1" id="KW-0129">CBS domain</keyword>
<evidence type="ECO:0000259" key="2">
    <source>
        <dbReference type="PROSITE" id="PS51371"/>
    </source>
</evidence>
<reference evidence="3 4" key="1">
    <citation type="submission" date="2020-08" db="EMBL/GenBank/DDBJ databases">
        <title>Genomic Encyclopedia of Type Strains, Phase IV (KMG-IV): sequencing the most valuable type-strain genomes for metagenomic binning, comparative biology and taxonomic classification.</title>
        <authorList>
            <person name="Goeker M."/>
        </authorList>
    </citation>
    <scope>NUCLEOTIDE SEQUENCE [LARGE SCALE GENOMIC DNA]</scope>
    <source>
        <strain evidence="3 4">DSM 19612</strain>
    </source>
</reference>
<dbReference type="Gene3D" id="3.10.580.10">
    <property type="entry name" value="CBS-domain"/>
    <property type="match status" value="1"/>
</dbReference>
<dbReference type="RefSeq" id="WP_174496932.1">
    <property type="nucleotide sequence ID" value="NZ_CADDWK010000010.1"/>
</dbReference>
<dbReference type="InterPro" id="IPR050486">
    <property type="entry name" value="Mannose-1P_guanyltransferase"/>
</dbReference>
<dbReference type="InterPro" id="IPR029044">
    <property type="entry name" value="Nucleotide-diphossugar_trans"/>
</dbReference>
<dbReference type="CDD" id="cd06426">
    <property type="entry name" value="NTP_transferase_like_2"/>
    <property type="match status" value="1"/>
</dbReference>
<dbReference type="SUPFAM" id="SSF53448">
    <property type="entry name" value="Nucleotide-diphospho-sugar transferases"/>
    <property type="match status" value="1"/>
</dbReference>
<feature type="domain" description="CBS" evidence="2">
    <location>
        <begin position="1"/>
        <end position="58"/>
    </location>
</feature>
<dbReference type="Pfam" id="PF00483">
    <property type="entry name" value="NTP_transferase"/>
    <property type="match status" value="1"/>
</dbReference>
<dbReference type="AlphaFoldDB" id="A0A841Q809"/>
<dbReference type="SUPFAM" id="SSF54631">
    <property type="entry name" value="CBS-domain pair"/>
    <property type="match status" value="1"/>
</dbReference>
<dbReference type="Proteomes" id="UP000581688">
    <property type="component" value="Unassembled WGS sequence"/>
</dbReference>